<feature type="compositionally biased region" description="Low complexity" evidence="1">
    <location>
        <begin position="309"/>
        <end position="320"/>
    </location>
</feature>
<keyword evidence="3" id="KW-1185">Reference proteome</keyword>
<feature type="compositionally biased region" description="Low complexity" evidence="1">
    <location>
        <begin position="55"/>
        <end position="65"/>
    </location>
</feature>
<feature type="compositionally biased region" description="Basic and acidic residues" evidence="1">
    <location>
        <begin position="119"/>
        <end position="128"/>
    </location>
</feature>
<name>A0A8H3EEG5_9LECA</name>
<evidence type="ECO:0000313" key="3">
    <source>
        <dbReference type="Proteomes" id="UP000664203"/>
    </source>
</evidence>
<dbReference type="OrthoDB" id="5416011at2759"/>
<feature type="compositionally biased region" description="Polar residues" evidence="1">
    <location>
        <begin position="1"/>
        <end position="16"/>
    </location>
</feature>
<dbReference type="EMBL" id="CAJPDR010000002">
    <property type="protein sequence ID" value="CAF9903693.1"/>
    <property type="molecule type" value="Genomic_DNA"/>
</dbReference>
<accession>A0A8H3EEG5</accession>
<feature type="region of interest" description="Disordered" evidence="1">
    <location>
        <begin position="457"/>
        <end position="477"/>
    </location>
</feature>
<dbReference type="Proteomes" id="UP000664203">
    <property type="component" value="Unassembled WGS sequence"/>
</dbReference>
<gene>
    <name evidence="2" type="ORF">ALECFALPRED_002930</name>
</gene>
<feature type="compositionally biased region" description="Basic and acidic residues" evidence="1">
    <location>
        <begin position="176"/>
        <end position="191"/>
    </location>
</feature>
<dbReference type="AlphaFoldDB" id="A0A8H3EEG5"/>
<evidence type="ECO:0000313" key="2">
    <source>
        <dbReference type="EMBL" id="CAF9903693.1"/>
    </source>
</evidence>
<comment type="caution">
    <text evidence="2">The sequence shown here is derived from an EMBL/GenBank/DDBJ whole genome shotgun (WGS) entry which is preliminary data.</text>
</comment>
<evidence type="ECO:0000256" key="1">
    <source>
        <dbReference type="SAM" id="MobiDB-lite"/>
    </source>
</evidence>
<feature type="region of interest" description="Disordered" evidence="1">
    <location>
        <begin position="1"/>
        <end position="191"/>
    </location>
</feature>
<proteinExistence type="predicted"/>
<feature type="compositionally biased region" description="Basic and acidic residues" evidence="1">
    <location>
        <begin position="513"/>
        <end position="533"/>
    </location>
</feature>
<reference evidence="2" key="1">
    <citation type="submission" date="2021-03" db="EMBL/GenBank/DDBJ databases">
        <authorList>
            <person name="Tagirdzhanova G."/>
        </authorList>
    </citation>
    <scope>NUCLEOTIDE SEQUENCE</scope>
</reference>
<feature type="region of interest" description="Disordered" evidence="1">
    <location>
        <begin position="308"/>
        <end position="337"/>
    </location>
</feature>
<feature type="region of interest" description="Disordered" evidence="1">
    <location>
        <begin position="677"/>
        <end position="739"/>
    </location>
</feature>
<protein>
    <submittedName>
        <fullName evidence="2">Uncharacterized protein</fullName>
    </submittedName>
</protein>
<organism evidence="2 3">
    <name type="scientific">Alectoria fallacina</name>
    <dbReference type="NCBI Taxonomy" id="1903189"/>
    <lineage>
        <taxon>Eukaryota</taxon>
        <taxon>Fungi</taxon>
        <taxon>Dikarya</taxon>
        <taxon>Ascomycota</taxon>
        <taxon>Pezizomycotina</taxon>
        <taxon>Lecanoromycetes</taxon>
        <taxon>OSLEUM clade</taxon>
        <taxon>Lecanoromycetidae</taxon>
        <taxon>Lecanorales</taxon>
        <taxon>Lecanorineae</taxon>
        <taxon>Parmeliaceae</taxon>
        <taxon>Alectoria</taxon>
    </lineage>
</organism>
<sequence>MEPNKTHNSQPTQPRTPSKLPIMESKSPSHEMAMASKDTVENINDDGNKLKTPPASSAELCGSESSSKRGRLRAASLAGSPSVGRGFGNPSAGFGAGLQNVPSPITTTTTTQRQAPPREVIKASDVREPLPGTYLPGITETLGDFAPSQANQPPIKLPGRPAPIAENVSVVSPSEPELHYGDSQENSPNKKDAAPLLNIYSRRADQIGPSHRIPGIGHLGDLLAPPGWKTGDEPIDEAKAQKLFAASRLKAKEILDEGITVTGQLSSADQEKRNAEKNTQYQIQRTLDEYLLIERVKLHKFWQERKQKLNQQLHSQPQQHRQSEPKTNTRPQPLQPPAETSMIAYQRQQRFLVPASPHLYGPSPPVSGGTLNARIHFMQQGTTDVSLDHEWLRADLLLGLHIPQASPMSPTFLDPGLVPQTLEAVYNCYARNQVIIMNMNNENERFLTQWTAKFHVPRPQNVPQESRPRPPSQTRCEGMPELAAQTHQARPIPFVLNRSNLSQEYGKALSHPANRDGPFRYPVGDRDSAERKPQGTNIPEPKKRGRTPKSEKKKTWYADDIAEANLPTSIISQAAMKAGVDFMTNEDRKQTPPKPKGRRGMPIIDPKKGFAVSADAAKALIAKGAADARPRQGSVALKTSRNPSVAVVAPSTGVVAGYQTAFYPTAEIQVNDVLQLPQDEDTISAPNSAVSGPSSDTPDDPKDTNYGQKAQRKPAPTAGKKRKSTEAAAPPAKKRTRHL</sequence>
<feature type="region of interest" description="Disordered" evidence="1">
    <location>
        <begin position="508"/>
        <end position="555"/>
    </location>
</feature>